<accession>A0A136J5U2</accession>
<keyword evidence="3" id="KW-1185">Reference proteome</keyword>
<evidence type="ECO:0008006" key="4">
    <source>
        <dbReference type="Google" id="ProtNLM"/>
    </source>
</evidence>
<name>A0A136J5U2_9PEZI</name>
<evidence type="ECO:0000256" key="1">
    <source>
        <dbReference type="SAM" id="SignalP"/>
    </source>
</evidence>
<proteinExistence type="predicted"/>
<dbReference type="AlphaFoldDB" id="A0A136J5U2"/>
<feature type="signal peptide" evidence="1">
    <location>
        <begin position="1"/>
        <end position="15"/>
    </location>
</feature>
<dbReference type="EMBL" id="KQ964248">
    <property type="protein sequence ID" value="KXJ92568.1"/>
    <property type="molecule type" value="Genomic_DNA"/>
</dbReference>
<feature type="chain" id="PRO_5012000473" description="Hydrophobic surface binding protein A-domain-containing protein" evidence="1">
    <location>
        <begin position="16"/>
        <end position="204"/>
    </location>
</feature>
<dbReference type="InParanoid" id="A0A136J5U2"/>
<dbReference type="Proteomes" id="UP000070501">
    <property type="component" value="Unassembled WGS sequence"/>
</dbReference>
<sequence>MKPLHILTAASLAAALPTPLEQRGPLIDAITATLNTAKTAINTNFAAIHDTLASIKGTVGGLAPQVEALVQTNLKQALSSLQTARDAMQSTVATVNSVVKTTPAALTYAELEQLKMAFTQTQDLLLSVKAGLQSSTIELGPAIDGAISAEMEAIRTFVNQFTQPIQGLADAVKLAGSRGNLQAIAFGQVLGGLLPIVKTLAGSV</sequence>
<evidence type="ECO:0000313" key="2">
    <source>
        <dbReference type="EMBL" id="KXJ92568.1"/>
    </source>
</evidence>
<reference evidence="3" key="1">
    <citation type="submission" date="2016-02" db="EMBL/GenBank/DDBJ databases">
        <title>Draft genome sequence of Microdochium bolleyi, a fungal endophyte of beachgrass.</title>
        <authorList>
            <consortium name="DOE Joint Genome Institute"/>
            <person name="David A.S."/>
            <person name="May G."/>
            <person name="Haridas S."/>
            <person name="Lim J."/>
            <person name="Wang M."/>
            <person name="Labutti K."/>
            <person name="Lipzen A."/>
            <person name="Barry K."/>
            <person name="Grigoriev I.V."/>
        </authorList>
    </citation>
    <scope>NUCLEOTIDE SEQUENCE [LARGE SCALE GENOMIC DNA]</scope>
    <source>
        <strain evidence="3">J235TASD1</strain>
    </source>
</reference>
<dbReference type="OrthoDB" id="4838383at2759"/>
<gene>
    <name evidence="2" type="ORF">Micbo1qcDRAFT_202785</name>
</gene>
<keyword evidence="1" id="KW-0732">Signal</keyword>
<organism evidence="2 3">
    <name type="scientific">Microdochium bolleyi</name>
    <dbReference type="NCBI Taxonomy" id="196109"/>
    <lineage>
        <taxon>Eukaryota</taxon>
        <taxon>Fungi</taxon>
        <taxon>Dikarya</taxon>
        <taxon>Ascomycota</taxon>
        <taxon>Pezizomycotina</taxon>
        <taxon>Sordariomycetes</taxon>
        <taxon>Xylariomycetidae</taxon>
        <taxon>Xylariales</taxon>
        <taxon>Microdochiaceae</taxon>
        <taxon>Microdochium</taxon>
    </lineage>
</organism>
<protein>
    <recommendedName>
        <fullName evidence="4">Hydrophobic surface binding protein A-domain-containing protein</fullName>
    </recommendedName>
</protein>
<evidence type="ECO:0000313" key="3">
    <source>
        <dbReference type="Proteomes" id="UP000070501"/>
    </source>
</evidence>